<sequence>MAFEFLMHQRPAAWSILGATLIVAATTADDAIWLVRYTSPSLPSCTRIIHAALFVFTLELLTGCSVAVAWGLRLAVITTKDEDNNGSSLEGKWDDEIVLGSIGAGICYVIALVLYIRRWLKRRSRAASKDALHQAMGQSANSNYGSVDDFGEHSPSDDDSKQGHVLVEIEQDHTDEDRVPCQPSPLAVISFTTLGALDEISYFPSLLLGKIFTPLELCLGTFFAACIILIGLTVFLSHCKPVLDLLDQIPLYGIVLAFALVLTSGIILDFLSKGH</sequence>
<feature type="transmembrane region" description="Helical" evidence="1">
    <location>
        <begin position="97"/>
        <end position="116"/>
    </location>
</feature>
<evidence type="ECO:0000313" key="2">
    <source>
        <dbReference type="EMBL" id="KAL3826821.1"/>
    </source>
</evidence>
<feature type="transmembrane region" description="Helical" evidence="1">
    <location>
        <begin position="48"/>
        <end position="77"/>
    </location>
</feature>
<evidence type="ECO:0000313" key="3">
    <source>
        <dbReference type="Proteomes" id="UP001530377"/>
    </source>
</evidence>
<dbReference type="Proteomes" id="UP001530377">
    <property type="component" value="Unassembled WGS sequence"/>
</dbReference>
<reference evidence="2 3" key="1">
    <citation type="submission" date="2024-10" db="EMBL/GenBank/DDBJ databases">
        <title>Updated reference genomes for cyclostephanoid diatoms.</title>
        <authorList>
            <person name="Roberts W.R."/>
            <person name="Alverson A.J."/>
        </authorList>
    </citation>
    <scope>NUCLEOTIDE SEQUENCE [LARGE SCALE GENOMIC DNA]</scope>
    <source>
        <strain evidence="2 3">AJA228-03</strain>
    </source>
</reference>
<feature type="transmembrane region" description="Helical" evidence="1">
    <location>
        <begin position="249"/>
        <end position="271"/>
    </location>
</feature>
<protein>
    <submittedName>
        <fullName evidence="2">Uncharacterized protein</fullName>
    </submittedName>
</protein>
<comment type="caution">
    <text evidence="2">The sequence shown here is derived from an EMBL/GenBank/DDBJ whole genome shotgun (WGS) entry which is preliminary data.</text>
</comment>
<organism evidence="2 3">
    <name type="scientific">Cyclostephanos tholiformis</name>
    <dbReference type="NCBI Taxonomy" id="382380"/>
    <lineage>
        <taxon>Eukaryota</taxon>
        <taxon>Sar</taxon>
        <taxon>Stramenopiles</taxon>
        <taxon>Ochrophyta</taxon>
        <taxon>Bacillariophyta</taxon>
        <taxon>Coscinodiscophyceae</taxon>
        <taxon>Thalassiosirophycidae</taxon>
        <taxon>Stephanodiscales</taxon>
        <taxon>Stephanodiscaceae</taxon>
        <taxon>Cyclostephanos</taxon>
    </lineage>
</organism>
<accession>A0ABD3SQD6</accession>
<name>A0ABD3SQD6_9STRA</name>
<dbReference type="AlphaFoldDB" id="A0ABD3SQD6"/>
<keyword evidence="3" id="KW-1185">Reference proteome</keyword>
<feature type="transmembrane region" description="Helical" evidence="1">
    <location>
        <begin position="217"/>
        <end position="237"/>
    </location>
</feature>
<keyword evidence="1" id="KW-0812">Transmembrane</keyword>
<feature type="transmembrane region" description="Helical" evidence="1">
    <location>
        <begin position="12"/>
        <end position="36"/>
    </location>
</feature>
<evidence type="ECO:0000256" key="1">
    <source>
        <dbReference type="SAM" id="Phobius"/>
    </source>
</evidence>
<gene>
    <name evidence="2" type="ORF">ACHAXA_005663</name>
</gene>
<dbReference type="EMBL" id="JALLPB020000013">
    <property type="protein sequence ID" value="KAL3826821.1"/>
    <property type="molecule type" value="Genomic_DNA"/>
</dbReference>
<proteinExistence type="predicted"/>
<keyword evidence="1" id="KW-0472">Membrane</keyword>
<keyword evidence="1" id="KW-1133">Transmembrane helix</keyword>